<dbReference type="RefSeq" id="WP_151166396.1">
    <property type="nucleotide sequence ID" value="NZ_WACR01000002.1"/>
</dbReference>
<proteinExistence type="predicted"/>
<name>A0A6N6M6N3_9FLAO</name>
<dbReference type="OrthoDB" id="1433240at2"/>
<evidence type="ECO:0000313" key="1">
    <source>
        <dbReference type="EMBL" id="KAB1065572.1"/>
    </source>
</evidence>
<dbReference type="AlphaFoldDB" id="A0A6N6M6N3"/>
<evidence type="ECO:0000313" key="2">
    <source>
        <dbReference type="Proteomes" id="UP000435357"/>
    </source>
</evidence>
<keyword evidence="2" id="KW-1185">Reference proteome</keyword>
<protein>
    <submittedName>
        <fullName evidence="1">Uncharacterized protein</fullName>
    </submittedName>
</protein>
<reference evidence="1 2" key="1">
    <citation type="submission" date="2019-09" db="EMBL/GenBank/DDBJ databases">
        <title>Genomes of Cryomorphaceae.</title>
        <authorList>
            <person name="Bowman J.P."/>
        </authorList>
    </citation>
    <scope>NUCLEOTIDE SEQUENCE [LARGE SCALE GENOMIC DNA]</scope>
    <source>
        <strain evidence="1 2">KCTC 52047</strain>
    </source>
</reference>
<dbReference type="EMBL" id="WACR01000002">
    <property type="protein sequence ID" value="KAB1065572.1"/>
    <property type="molecule type" value="Genomic_DNA"/>
</dbReference>
<gene>
    <name evidence="1" type="ORF">F3059_02660</name>
</gene>
<organism evidence="1 2">
    <name type="scientific">Salibacter halophilus</name>
    <dbReference type="NCBI Taxonomy" id="1803916"/>
    <lineage>
        <taxon>Bacteria</taxon>
        <taxon>Pseudomonadati</taxon>
        <taxon>Bacteroidota</taxon>
        <taxon>Flavobacteriia</taxon>
        <taxon>Flavobacteriales</taxon>
        <taxon>Salibacteraceae</taxon>
        <taxon>Salibacter</taxon>
    </lineage>
</organism>
<dbReference type="Proteomes" id="UP000435357">
    <property type="component" value="Unassembled WGS sequence"/>
</dbReference>
<sequence length="111" mass="12358">MKAAVGILITISLSALSCSREKETTLNDVFKKYQNGKISECQYNGKLIYVGQLNAYDAGSKVYDNKGNEIGTCNYAWGNIDPVCGQKKNCEVIYCIKDNIWGEKEVNKYGL</sequence>
<dbReference type="PROSITE" id="PS51257">
    <property type="entry name" value="PROKAR_LIPOPROTEIN"/>
    <property type="match status" value="1"/>
</dbReference>
<accession>A0A6N6M6N3</accession>
<comment type="caution">
    <text evidence="1">The sequence shown here is derived from an EMBL/GenBank/DDBJ whole genome shotgun (WGS) entry which is preliminary data.</text>
</comment>